<proteinExistence type="predicted"/>
<evidence type="ECO:0000256" key="1">
    <source>
        <dbReference type="SAM" id="MobiDB-lite"/>
    </source>
</evidence>
<reference evidence="2 3" key="1">
    <citation type="submission" date="2019-02" db="EMBL/GenBank/DDBJ databases">
        <title>Deep-cultivation of Planctomycetes and their phenomic and genomic characterization uncovers novel biology.</title>
        <authorList>
            <person name="Wiegand S."/>
            <person name="Jogler M."/>
            <person name="Boedeker C."/>
            <person name="Pinto D."/>
            <person name="Vollmers J."/>
            <person name="Rivas-Marin E."/>
            <person name="Kohn T."/>
            <person name="Peeters S.H."/>
            <person name="Heuer A."/>
            <person name="Rast P."/>
            <person name="Oberbeckmann S."/>
            <person name="Bunk B."/>
            <person name="Jeske O."/>
            <person name="Meyerdierks A."/>
            <person name="Storesund J.E."/>
            <person name="Kallscheuer N."/>
            <person name="Luecker S."/>
            <person name="Lage O.M."/>
            <person name="Pohl T."/>
            <person name="Merkel B.J."/>
            <person name="Hornburger P."/>
            <person name="Mueller R.-W."/>
            <person name="Bruemmer F."/>
            <person name="Labrenz M."/>
            <person name="Spormann A.M."/>
            <person name="Op Den Camp H."/>
            <person name="Overmann J."/>
            <person name="Amann R."/>
            <person name="Jetten M.S.M."/>
            <person name="Mascher T."/>
            <person name="Medema M.H."/>
            <person name="Devos D.P."/>
            <person name="Kaster A.-K."/>
            <person name="Ovreas L."/>
            <person name="Rohde M."/>
            <person name="Galperin M.Y."/>
            <person name="Jogler C."/>
        </authorList>
    </citation>
    <scope>NUCLEOTIDE SEQUENCE [LARGE SCALE GENOMIC DNA]</scope>
    <source>
        <strain evidence="2 3">Pla52n</strain>
    </source>
</reference>
<name>A0A5C6A1I9_9BACT</name>
<dbReference type="AlphaFoldDB" id="A0A5C6A1I9"/>
<sequence>MTADGGLTDIFVLGRVTPPNPPSGEPQQGPAATRGEVRSVESIGENEIAVIT</sequence>
<organism evidence="2 3">
    <name type="scientific">Stieleria varia</name>
    <dbReference type="NCBI Taxonomy" id="2528005"/>
    <lineage>
        <taxon>Bacteria</taxon>
        <taxon>Pseudomonadati</taxon>
        <taxon>Planctomycetota</taxon>
        <taxon>Planctomycetia</taxon>
        <taxon>Pirellulales</taxon>
        <taxon>Pirellulaceae</taxon>
        <taxon>Stieleria</taxon>
    </lineage>
</organism>
<gene>
    <name evidence="2" type="ORF">Pla52n_58370</name>
</gene>
<comment type="caution">
    <text evidence="2">The sequence shown here is derived from an EMBL/GenBank/DDBJ whole genome shotgun (WGS) entry which is preliminary data.</text>
</comment>
<dbReference type="Proteomes" id="UP000320176">
    <property type="component" value="Unassembled WGS sequence"/>
</dbReference>
<accession>A0A5C6A1I9</accession>
<keyword evidence="3" id="KW-1185">Reference proteome</keyword>
<evidence type="ECO:0000313" key="3">
    <source>
        <dbReference type="Proteomes" id="UP000320176"/>
    </source>
</evidence>
<evidence type="ECO:0000313" key="2">
    <source>
        <dbReference type="EMBL" id="TWT93180.1"/>
    </source>
</evidence>
<dbReference type="EMBL" id="SJPN01000009">
    <property type="protein sequence ID" value="TWT93180.1"/>
    <property type="molecule type" value="Genomic_DNA"/>
</dbReference>
<protein>
    <submittedName>
        <fullName evidence="2">Uncharacterized protein</fullName>
    </submittedName>
</protein>
<feature type="region of interest" description="Disordered" evidence="1">
    <location>
        <begin position="1"/>
        <end position="52"/>
    </location>
</feature>